<evidence type="ECO:0000313" key="3">
    <source>
        <dbReference type="EMBL" id="MBB4447080.1"/>
    </source>
</evidence>
<sequence>MLHDDKSAINKVCTMSTSKKKELQPVRDGIDMLPEMVDLQLELEPEKSPSTDELLDEALLETFPASDPIASGRFD</sequence>
<evidence type="ECO:0000313" key="2">
    <source>
        <dbReference type="EMBL" id="MBB4412448.1"/>
    </source>
</evidence>
<dbReference type="Proteomes" id="UP000524535">
    <property type="component" value="Unassembled WGS sequence"/>
</dbReference>
<name>A0A7W6Y4D7_9HYPH</name>
<dbReference type="AlphaFoldDB" id="A0A7W6Y4D7"/>
<reference evidence="4 5" key="1">
    <citation type="submission" date="2020-08" db="EMBL/GenBank/DDBJ databases">
        <title>Genomic Encyclopedia of Type Strains, Phase IV (KMG-V): Genome sequencing to study the core and pangenomes of soil and plant-associated prokaryotes.</title>
        <authorList>
            <person name="Whitman W."/>
        </authorList>
    </citation>
    <scope>NUCLEOTIDE SEQUENCE [LARGE SCALE GENOMIC DNA]</scope>
    <source>
        <strain evidence="2 5">SEMIA 444</strain>
        <strain evidence="1 4">SEMIA 448</strain>
        <strain evidence="3 6">SEMIA 452</strain>
    </source>
</reference>
<dbReference type="Proteomes" id="UP000576087">
    <property type="component" value="Unassembled WGS sequence"/>
</dbReference>
<protein>
    <submittedName>
        <fullName evidence="3">Uncharacterized protein</fullName>
    </submittedName>
</protein>
<gene>
    <name evidence="2" type="ORF">GGE31_002961</name>
    <name evidence="1" type="ORF">GGE33_003092</name>
    <name evidence="3" type="ORF">GGE35_002902</name>
</gene>
<dbReference type="EMBL" id="JACIGY010000003">
    <property type="protein sequence ID" value="MBB4412448.1"/>
    <property type="molecule type" value="Genomic_DNA"/>
</dbReference>
<evidence type="ECO:0000313" key="5">
    <source>
        <dbReference type="Proteomes" id="UP000524535"/>
    </source>
</evidence>
<comment type="caution">
    <text evidence="3">The sequence shown here is derived from an EMBL/GenBank/DDBJ whole genome shotgun (WGS) entry which is preliminary data.</text>
</comment>
<dbReference type="EMBL" id="JACIHM010000003">
    <property type="protein sequence ID" value="MBB4447080.1"/>
    <property type="molecule type" value="Genomic_DNA"/>
</dbReference>
<dbReference type="EMBL" id="JACIGW010000003">
    <property type="protein sequence ID" value="MBB4349330.1"/>
    <property type="molecule type" value="Genomic_DNA"/>
</dbReference>
<proteinExistence type="predicted"/>
<dbReference type="Proteomes" id="UP000520770">
    <property type="component" value="Unassembled WGS sequence"/>
</dbReference>
<evidence type="ECO:0000313" key="1">
    <source>
        <dbReference type="EMBL" id="MBB4349330.1"/>
    </source>
</evidence>
<accession>A0A7W6Y4D7</accession>
<organism evidence="3 6">
    <name type="scientific">Aliirhizobium cellulosilyticum</name>
    <dbReference type="NCBI Taxonomy" id="393664"/>
    <lineage>
        <taxon>Bacteria</taxon>
        <taxon>Pseudomonadati</taxon>
        <taxon>Pseudomonadota</taxon>
        <taxon>Alphaproteobacteria</taxon>
        <taxon>Hyphomicrobiales</taxon>
        <taxon>Rhizobiaceae</taxon>
        <taxon>Aliirhizobium</taxon>
    </lineage>
</organism>
<evidence type="ECO:0000313" key="6">
    <source>
        <dbReference type="Proteomes" id="UP000576087"/>
    </source>
</evidence>
<evidence type="ECO:0000313" key="4">
    <source>
        <dbReference type="Proteomes" id="UP000520770"/>
    </source>
</evidence>
<dbReference type="RefSeq" id="WP_183835346.1">
    <property type="nucleotide sequence ID" value="NZ_JACIGW010000003.1"/>
</dbReference>
<keyword evidence="5" id="KW-1185">Reference proteome</keyword>